<evidence type="ECO:0000256" key="8">
    <source>
        <dbReference type="ARBA" id="ARBA00022679"/>
    </source>
</evidence>
<evidence type="ECO:0000256" key="18">
    <source>
        <dbReference type="ARBA" id="ARBA00023180"/>
    </source>
</evidence>
<feature type="chain" id="PRO_5041714252" description="non-specific serine/threonine protein kinase" evidence="21">
    <location>
        <begin position="26"/>
        <end position="669"/>
    </location>
</feature>
<dbReference type="GO" id="GO:0005886">
    <property type="term" value="C:plasma membrane"/>
    <property type="evidence" value="ECO:0007669"/>
    <property type="project" value="UniProtKB-SubCell"/>
</dbReference>
<sequence>MGNLCFPLLLTRIFVLALLSTGALTKVECLNFSYQSFEKTDETNFFSNNSVVALHAIQVTYDLSDPSRIMNQSGRFVYKEPFNLWRDGNKKAMASFNSTFVLNISPYPNKDIPVGEGLAFILTAKPDLPDQSQGKWLGIVNENTNGSSQAGIVAVEFDTRKSFAQDVDNNHIGLNLNSVYSIKQVSLTDHGLNLSSGSNLSVRIQYDGQNLSVFVWLTNEEVKTMTSTPVLTLPLNLSDYLPEKVYVGFSASTGDNNLERNCILKWDFHSSDKDDNPNNLLLVWIAIPVAVVLFVGFAFYLYRTRPSRKEDPEETYPRIEERIRGSSISPKRFQLKQLVRATSNFNPKNKLGRGGFGTVYKGLIGDKEVAVKRVSKDSRQGQQEFIAEVTTIGSLSHRNLVKLIGWCYESNELLIVYEFMPNGSLDKFIFSDEKLNSETPPELSWERRRGIIRGVAQALDYLHNGCDKRVLHRDIKSSNIMLDSEFNAKLGDFGLARMIQQSEKTHHSTKEIAGTPGYMSPESFLTGRATVETDVYAFGVLVLEVVSGRKPGNQNEQNSFNNSMVNWIWGLYNEDRLLDSVDPRLDGQYEDDEMGCVLVLGLACCHPNPHERPSMRTILKVLIGEEDPPILPAEIPAFVWPSMPRSFKSDSETTLQGGQLISFTEVTGR</sequence>
<evidence type="ECO:0000256" key="2">
    <source>
        <dbReference type="ARBA" id="ARBA00007606"/>
    </source>
</evidence>
<dbReference type="Pfam" id="PF00139">
    <property type="entry name" value="Lectin_legB"/>
    <property type="match status" value="1"/>
</dbReference>
<evidence type="ECO:0000256" key="10">
    <source>
        <dbReference type="ARBA" id="ARBA00022729"/>
    </source>
</evidence>
<evidence type="ECO:0000313" key="24">
    <source>
        <dbReference type="Proteomes" id="UP001187192"/>
    </source>
</evidence>
<reference evidence="23" key="1">
    <citation type="submission" date="2023-07" db="EMBL/GenBank/DDBJ databases">
        <title>draft genome sequence of fig (Ficus carica).</title>
        <authorList>
            <person name="Takahashi T."/>
            <person name="Nishimura K."/>
        </authorList>
    </citation>
    <scope>NUCLEOTIDE SEQUENCE</scope>
</reference>
<evidence type="ECO:0000256" key="11">
    <source>
        <dbReference type="ARBA" id="ARBA00022734"/>
    </source>
</evidence>
<keyword evidence="18" id="KW-0325">Glycoprotein</keyword>
<dbReference type="GO" id="GO:0004674">
    <property type="term" value="F:protein serine/threonine kinase activity"/>
    <property type="evidence" value="ECO:0007669"/>
    <property type="project" value="UniProtKB-KW"/>
</dbReference>
<dbReference type="FunFam" id="2.60.120.200:FF:000198">
    <property type="entry name" value="Probable L-type lectin-domain containing receptor kinase S.5"/>
    <property type="match status" value="1"/>
</dbReference>
<keyword evidence="11" id="KW-0430">Lectin</keyword>
<dbReference type="GO" id="GO:0005524">
    <property type="term" value="F:ATP binding"/>
    <property type="evidence" value="ECO:0007669"/>
    <property type="project" value="UniProtKB-UniRule"/>
</dbReference>
<evidence type="ECO:0000256" key="7">
    <source>
        <dbReference type="ARBA" id="ARBA00022527"/>
    </source>
</evidence>
<feature type="domain" description="Protein kinase" evidence="22">
    <location>
        <begin position="345"/>
        <end position="631"/>
    </location>
</feature>
<comment type="similarity">
    <text evidence="3">In the N-terminal section; belongs to the leguminous lectin family.</text>
</comment>
<dbReference type="Gene3D" id="3.30.200.20">
    <property type="entry name" value="Phosphorylase Kinase, domain 1"/>
    <property type="match status" value="1"/>
</dbReference>
<dbReference type="PANTHER" id="PTHR27007">
    <property type="match status" value="1"/>
</dbReference>
<dbReference type="PROSITE" id="PS00107">
    <property type="entry name" value="PROTEIN_KINASE_ATP"/>
    <property type="match status" value="1"/>
</dbReference>
<keyword evidence="15 20" id="KW-1133">Transmembrane helix</keyword>
<comment type="subcellular location">
    <subcellularLocation>
        <location evidence="1">Cell membrane</location>
        <topology evidence="1">Single-pass type I membrane protein</topology>
    </subcellularLocation>
</comment>
<evidence type="ECO:0000256" key="6">
    <source>
        <dbReference type="ARBA" id="ARBA00022475"/>
    </source>
</evidence>
<feature type="binding site" evidence="19">
    <location>
        <position position="372"/>
    </location>
    <ligand>
        <name>ATP</name>
        <dbReference type="ChEBI" id="CHEBI:30616"/>
    </ligand>
</feature>
<evidence type="ECO:0000256" key="1">
    <source>
        <dbReference type="ARBA" id="ARBA00004251"/>
    </source>
</evidence>
<dbReference type="InterPro" id="IPR017441">
    <property type="entry name" value="Protein_kinase_ATP_BS"/>
</dbReference>
<gene>
    <name evidence="23" type="ORF">TIFTF001_024988</name>
</gene>
<dbReference type="AlphaFoldDB" id="A0AA88DH36"/>
<evidence type="ECO:0000313" key="23">
    <source>
        <dbReference type="EMBL" id="GMN55872.1"/>
    </source>
</evidence>
<dbReference type="PROSITE" id="PS00307">
    <property type="entry name" value="LECTIN_LEGUME_BETA"/>
    <property type="match status" value="1"/>
</dbReference>
<dbReference type="Gene3D" id="1.10.510.10">
    <property type="entry name" value="Transferase(Phosphotransferase) domain 1"/>
    <property type="match status" value="1"/>
</dbReference>
<feature type="signal peptide" evidence="21">
    <location>
        <begin position="1"/>
        <end position="25"/>
    </location>
</feature>
<dbReference type="CDD" id="cd06899">
    <property type="entry name" value="lectin_legume_LecRK_Arcelin_ConA"/>
    <property type="match status" value="1"/>
</dbReference>
<protein>
    <recommendedName>
        <fullName evidence="5">non-specific serine/threonine protein kinase</fullName>
        <ecNumber evidence="5">2.7.11.1</ecNumber>
    </recommendedName>
</protein>
<keyword evidence="9 20" id="KW-0812">Transmembrane</keyword>
<dbReference type="InterPro" id="IPR013320">
    <property type="entry name" value="ConA-like_dom_sf"/>
</dbReference>
<dbReference type="InterPro" id="IPR011009">
    <property type="entry name" value="Kinase-like_dom_sf"/>
</dbReference>
<evidence type="ECO:0000256" key="5">
    <source>
        <dbReference type="ARBA" id="ARBA00012513"/>
    </source>
</evidence>
<dbReference type="SUPFAM" id="SSF56112">
    <property type="entry name" value="Protein kinase-like (PK-like)"/>
    <property type="match status" value="1"/>
</dbReference>
<comment type="similarity">
    <text evidence="2">Belongs to the leguminous lectin family.</text>
</comment>
<evidence type="ECO:0000256" key="16">
    <source>
        <dbReference type="ARBA" id="ARBA00023136"/>
    </source>
</evidence>
<dbReference type="PROSITE" id="PS00108">
    <property type="entry name" value="PROTEIN_KINASE_ST"/>
    <property type="match status" value="1"/>
</dbReference>
<dbReference type="PROSITE" id="PS00308">
    <property type="entry name" value="LECTIN_LEGUME_ALPHA"/>
    <property type="match status" value="1"/>
</dbReference>
<dbReference type="CDD" id="cd14066">
    <property type="entry name" value="STKc_IRAK"/>
    <property type="match status" value="1"/>
</dbReference>
<dbReference type="Proteomes" id="UP001187192">
    <property type="component" value="Unassembled WGS sequence"/>
</dbReference>
<keyword evidence="14 19" id="KW-0067">ATP-binding</keyword>
<evidence type="ECO:0000256" key="13">
    <source>
        <dbReference type="ARBA" id="ARBA00022777"/>
    </source>
</evidence>
<keyword evidence="13" id="KW-0418">Kinase</keyword>
<evidence type="ECO:0000256" key="20">
    <source>
        <dbReference type="SAM" id="Phobius"/>
    </source>
</evidence>
<dbReference type="Gene3D" id="2.60.120.200">
    <property type="match status" value="1"/>
</dbReference>
<evidence type="ECO:0000256" key="9">
    <source>
        <dbReference type="ARBA" id="ARBA00022692"/>
    </source>
</evidence>
<keyword evidence="8" id="KW-0808">Transferase</keyword>
<dbReference type="Pfam" id="PF00069">
    <property type="entry name" value="Pkinase"/>
    <property type="match status" value="1"/>
</dbReference>
<comment type="caution">
    <text evidence="23">The sequence shown here is derived from an EMBL/GenBank/DDBJ whole genome shotgun (WGS) entry which is preliminary data.</text>
</comment>
<dbReference type="InterPro" id="IPR001220">
    <property type="entry name" value="Legume_lectin_dom"/>
</dbReference>
<feature type="transmembrane region" description="Helical" evidence="20">
    <location>
        <begin position="281"/>
        <end position="302"/>
    </location>
</feature>
<dbReference type="InterPro" id="IPR000719">
    <property type="entry name" value="Prot_kinase_dom"/>
</dbReference>
<dbReference type="InterPro" id="IPR008271">
    <property type="entry name" value="Ser/Thr_kinase_AS"/>
</dbReference>
<dbReference type="FunFam" id="3.30.200.20:FF:000476">
    <property type="entry name" value="Probable L-type lectin-domain containing receptor kinase S.5"/>
    <property type="match status" value="1"/>
</dbReference>
<dbReference type="GO" id="GO:0030246">
    <property type="term" value="F:carbohydrate binding"/>
    <property type="evidence" value="ECO:0007669"/>
    <property type="project" value="UniProtKB-KW"/>
</dbReference>
<organism evidence="23 24">
    <name type="scientific">Ficus carica</name>
    <name type="common">Common fig</name>
    <dbReference type="NCBI Taxonomy" id="3494"/>
    <lineage>
        <taxon>Eukaryota</taxon>
        <taxon>Viridiplantae</taxon>
        <taxon>Streptophyta</taxon>
        <taxon>Embryophyta</taxon>
        <taxon>Tracheophyta</taxon>
        <taxon>Spermatophyta</taxon>
        <taxon>Magnoliopsida</taxon>
        <taxon>eudicotyledons</taxon>
        <taxon>Gunneridae</taxon>
        <taxon>Pentapetalae</taxon>
        <taxon>rosids</taxon>
        <taxon>fabids</taxon>
        <taxon>Rosales</taxon>
        <taxon>Moraceae</taxon>
        <taxon>Ficeae</taxon>
        <taxon>Ficus</taxon>
    </lineage>
</organism>
<dbReference type="PROSITE" id="PS50011">
    <property type="entry name" value="PROTEIN_KINASE_DOM"/>
    <property type="match status" value="1"/>
</dbReference>
<evidence type="ECO:0000256" key="21">
    <source>
        <dbReference type="SAM" id="SignalP"/>
    </source>
</evidence>
<keyword evidence="24" id="KW-1185">Reference proteome</keyword>
<evidence type="ECO:0000256" key="15">
    <source>
        <dbReference type="ARBA" id="ARBA00022989"/>
    </source>
</evidence>
<evidence type="ECO:0000256" key="4">
    <source>
        <dbReference type="ARBA" id="ARBA00010217"/>
    </source>
</evidence>
<dbReference type="SMART" id="SM00220">
    <property type="entry name" value="S_TKc"/>
    <property type="match status" value="1"/>
</dbReference>
<evidence type="ECO:0000256" key="17">
    <source>
        <dbReference type="ARBA" id="ARBA00023170"/>
    </source>
</evidence>
<accession>A0AA88DH36</accession>
<keyword evidence="16 20" id="KW-0472">Membrane</keyword>
<dbReference type="EC" id="2.7.11.1" evidence="5"/>
<dbReference type="InterPro" id="IPR050528">
    <property type="entry name" value="L-type_Lectin-RKs"/>
</dbReference>
<proteinExistence type="inferred from homology"/>
<dbReference type="EMBL" id="BTGU01000060">
    <property type="protein sequence ID" value="GMN55872.1"/>
    <property type="molecule type" value="Genomic_DNA"/>
</dbReference>
<dbReference type="InterPro" id="IPR000985">
    <property type="entry name" value="Lectin_LegA_CS"/>
</dbReference>
<keyword evidence="10 21" id="KW-0732">Signal</keyword>
<dbReference type="SUPFAM" id="SSF49899">
    <property type="entry name" value="Concanavalin A-like lectins/glucanases"/>
    <property type="match status" value="1"/>
</dbReference>
<evidence type="ECO:0000256" key="14">
    <source>
        <dbReference type="ARBA" id="ARBA00022840"/>
    </source>
</evidence>
<evidence type="ECO:0000256" key="12">
    <source>
        <dbReference type="ARBA" id="ARBA00022741"/>
    </source>
</evidence>
<evidence type="ECO:0000259" key="22">
    <source>
        <dbReference type="PROSITE" id="PS50011"/>
    </source>
</evidence>
<keyword evidence="12 19" id="KW-0547">Nucleotide-binding</keyword>
<comment type="similarity">
    <text evidence="4">In the C-terminal section; belongs to the protein kinase superfamily. Ser/Thr protein kinase family.</text>
</comment>
<dbReference type="FunFam" id="1.10.510.10:FF:000626">
    <property type="entry name" value="probable L-type lectin-domain containing receptor kinase S.5"/>
    <property type="match status" value="1"/>
</dbReference>
<dbReference type="InterPro" id="IPR019825">
    <property type="entry name" value="Lectin_legB_Mn/Ca_BS"/>
</dbReference>
<name>A0AA88DH36_FICCA</name>
<evidence type="ECO:0000256" key="19">
    <source>
        <dbReference type="PROSITE-ProRule" id="PRU10141"/>
    </source>
</evidence>
<keyword evidence="17" id="KW-0675">Receptor</keyword>
<keyword evidence="7" id="KW-0723">Serine/threonine-protein kinase</keyword>
<evidence type="ECO:0000256" key="3">
    <source>
        <dbReference type="ARBA" id="ARBA00008536"/>
    </source>
</evidence>
<keyword evidence="6" id="KW-1003">Cell membrane</keyword>